<dbReference type="GO" id="GO:0005524">
    <property type="term" value="F:ATP binding"/>
    <property type="evidence" value="ECO:0007669"/>
    <property type="project" value="UniProtKB-KW"/>
</dbReference>
<dbReference type="RefSeq" id="WP_153344404.1">
    <property type="nucleotide sequence ID" value="NZ_WIVE01000035.1"/>
</dbReference>
<dbReference type="InterPro" id="IPR003439">
    <property type="entry name" value="ABC_transporter-like_ATP-bd"/>
</dbReference>
<dbReference type="OrthoDB" id="5288404at2"/>
<comment type="subcellular location">
    <subcellularLocation>
        <location evidence="1">Cell membrane</location>
        <topology evidence="1">Multi-pass membrane protein</topology>
    </subcellularLocation>
</comment>
<dbReference type="PANTHER" id="PTHR24221">
    <property type="entry name" value="ATP-BINDING CASSETTE SUB-FAMILY B"/>
    <property type="match status" value="1"/>
</dbReference>
<dbReference type="GO" id="GO:0140359">
    <property type="term" value="F:ABC-type transporter activity"/>
    <property type="evidence" value="ECO:0007669"/>
    <property type="project" value="InterPro"/>
</dbReference>
<dbReference type="AlphaFoldDB" id="A0A7X2D3A7"/>
<keyword evidence="2 8" id="KW-0812">Transmembrane</keyword>
<feature type="transmembrane region" description="Helical" evidence="8">
    <location>
        <begin position="30"/>
        <end position="55"/>
    </location>
</feature>
<dbReference type="PROSITE" id="PS50893">
    <property type="entry name" value="ABC_TRANSPORTER_2"/>
    <property type="match status" value="1"/>
</dbReference>
<feature type="transmembrane region" description="Helical" evidence="8">
    <location>
        <begin position="143"/>
        <end position="161"/>
    </location>
</feature>
<dbReference type="Gene3D" id="1.20.1560.10">
    <property type="entry name" value="ABC transporter type 1, transmembrane domain"/>
    <property type="match status" value="1"/>
</dbReference>
<dbReference type="SUPFAM" id="SSF90123">
    <property type="entry name" value="ABC transporter transmembrane region"/>
    <property type="match status" value="1"/>
</dbReference>
<evidence type="ECO:0000313" key="12">
    <source>
        <dbReference type="Proteomes" id="UP000434582"/>
    </source>
</evidence>
<dbReference type="InterPro" id="IPR011527">
    <property type="entry name" value="ABC1_TM_dom"/>
</dbReference>
<organism evidence="11 12">
    <name type="scientific">Roseospira navarrensis</name>
    <dbReference type="NCBI Taxonomy" id="140058"/>
    <lineage>
        <taxon>Bacteria</taxon>
        <taxon>Pseudomonadati</taxon>
        <taxon>Pseudomonadota</taxon>
        <taxon>Alphaproteobacteria</taxon>
        <taxon>Rhodospirillales</taxon>
        <taxon>Rhodospirillaceae</taxon>
        <taxon>Roseospira</taxon>
    </lineage>
</organism>
<evidence type="ECO:0000256" key="8">
    <source>
        <dbReference type="SAM" id="Phobius"/>
    </source>
</evidence>
<feature type="compositionally biased region" description="Pro residues" evidence="7">
    <location>
        <begin position="598"/>
        <end position="613"/>
    </location>
</feature>
<dbReference type="Gene3D" id="3.40.50.300">
    <property type="entry name" value="P-loop containing nucleotide triphosphate hydrolases"/>
    <property type="match status" value="1"/>
</dbReference>
<evidence type="ECO:0000256" key="4">
    <source>
        <dbReference type="ARBA" id="ARBA00022840"/>
    </source>
</evidence>
<dbReference type="InterPro" id="IPR039421">
    <property type="entry name" value="Type_1_exporter"/>
</dbReference>
<dbReference type="InterPro" id="IPR027417">
    <property type="entry name" value="P-loop_NTPase"/>
</dbReference>
<feature type="transmembrane region" description="Helical" evidence="8">
    <location>
        <begin position="246"/>
        <end position="272"/>
    </location>
</feature>
<dbReference type="GO" id="GO:0016887">
    <property type="term" value="F:ATP hydrolysis activity"/>
    <property type="evidence" value="ECO:0007669"/>
    <property type="project" value="InterPro"/>
</dbReference>
<dbReference type="SMART" id="SM00382">
    <property type="entry name" value="AAA"/>
    <property type="match status" value="1"/>
</dbReference>
<evidence type="ECO:0000313" key="11">
    <source>
        <dbReference type="EMBL" id="MQX37179.1"/>
    </source>
</evidence>
<dbReference type="GO" id="GO:0034040">
    <property type="term" value="F:ATPase-coupled lipid transmembrane transporter activity"/>
    <property type="evidence" value="ECO:0007669"/>
    <property type="project" value="TreeGrafter"/>
</dbReference>
<dbReference type="Proteomes" id="UP000434582">
    <property type="component" value="Unassembled WGS sequence"/>
</dbReference>
<feature type="domain" description="ABC transmembrane type-1" evidence="10">
    <location>
        <begin position="31"/>
        <end position="308"/>
    </location>
</feature>
<dbReference type="PROSITE" id="PS50929">
    <property type="entry name" value="ABC_TM1F"/>
    <property type="match status" value="1"/>
</dbReference>
<keyword evidence="12" id="KW-1185">Reference proteome</keyword>
<feature type="transmembrane region" description="Helical" evidence="8">
    <location>
        <begin position="67"/>
        <end position="87"/>
    </location>
</feature>
<evidence type="ECO:0000256" key="7">
    <source>
        <dbReference type="SAM" id="MobiDB-lite"/>
    </source>
</evidence>
<evidence type="ECO:0000259" key="9">
    <source>
        <dbReference type="PROSITE" id="PS50893"/>
    </source>
</evidence>
<keyword evidence="3" id="KW-0547">Nucleotide-binding</keyword>
<reference evidence="11 12" key="1">
    <citation type="submission" date="2019-10" db="EMBL/GenBank/DDBJ databases">
        <title>Draft whole-genome sequence of the purple nonsulfur photosynthetic bacterium Roseospira navarrensis DSM 15114.</title>
        <authorList>
            <person name="Kyndt J.A."/>
            <person name="Meyer T.E."/>
        </authorList>
    </citation>
    <scope>NUCLEOTIDE SEQUENCE [LARGE SCALE GENOMIC DNA]</scope>
    <source>
        <strain evidence="11 12">DSM 15114</strain>
    </source>
</reference>
<keyword evidence="5 8" id="KW-1133">Transmembrane helix</keyword>
<dbReference type="SUPFAM" id="SSF52540">
    <property type="entry name" value="P-loop containing nucleoside triphosphate hydrolases"/>
    <property type="match status" value="1"/>
</dbReference>
<evidence type="ECO:0000256" key="6">
    <source>
        <dbReference type="ARBA" id="ARBA00023136"/>
    </source>
</evidence>
<proteinExistence type="predicted"/>
<keyword evidence="4 11" id="KW-0067">ATP-binding</keyword>
<dbReference type="InterPro" id="IPR003593">
    <property type="entry name" value="AAA+_ATPase"/>
</dbReference>
<dbReference type="PANTHER" id="PTHR24221:SF248">
    <property type="entry name" value="ABC TRANSPORTER TRANSMEMBRANE REGION"/>
    <property type="match status" value="1"/>
</dbReference>
<gene>
    <name evidence="11" type="ORF">GHC57_11675</name>
</gene>
<evidence type="ECO:0000256" key="5">
    <source>
        <dbReference type="ARBA" id="ARBA00022989"/>
    </source>
</evidence>
<evidence type="ECO:0000256" key="1">
    <source>
        <dbReference type="ARBA" id="ARBA00004651"/>
    </source>
</evidence>
<dbReference type="EMBL" id="WIVE01000035">
    <property type="protein sequence ID" value="MQX37179.1"/>
    <property type="molecule type" value="Genomic_DNA"/>
</dbReference>
<feature type="region of interest" description="Disordered" evidence="7">
    <location>
        <begin position="570"/>
        <end position="638"/>
    </location>
</feature>
<accession>A0A7X2D3A7</accession>
<evidence type="ECO:0000256" key="2">
    <source>
        <dbReference type="ARBA" id="ARBA00022692"/>
    </source>
</evidence>
<feature type="transmembrane region" description="Helical" evidence="8">
    <location>
        <begin position="167"/>
        <end position="187"/>
    </location>
</feature>
<protein>
    <submittedName>
        <fullName evidence="11">ATP-binding cassette domain-containing protein</fullName>
    </submittedName>
</protein>
<dbReference type="Pfam" id="PF00005">
    <property type="entry name" value="ABC_tran"/>
    <property type="match status" value="1"/>
</dbReference>
<keyword evidence="6 8" id="KW-0472">Membrane</keyword>
<evidence type="ECO:0000256" key="3">
    <source>
        <dbReference type="ARBA" id="ARBA00022741"/>
    </source>
</evidence>
<sequence>MAESAAARPGAPRSRADELKAALRRANGQVLAAGAFSLFVTLLVLVLPVFAFQLFERVLPSRSEQTLVMLMILAAGALAGMAILDMLRRLLLLRAGSALRHRLTGPVLDILVQVAGAGPRPETRQALGDVDVLCRSMGGRGQIATLDLVWFPVFLIALPLIDARLLLVAGLVSALMAVTVLMARPLTLRRAREAQRRDLAMRSQLEERLRHAPSVAVMGMAPMIARRWRRAADARQRDDARIAVRLTALAMGTALLRHLGVVAVLGAAAWLYTLGDVTEADVIAAGLVADRAFAVLEGLIWGWGDVMAARGARDRLMALFEASPPARDSMPLPVPAGALAVQQAVVAPPGGRVPVLKGLSFDLPPGGSLGVIGPSGAGKSTLARALVGLWPPAQGKVRLDGNDLRNWNTDQLGRHVGYVSQDIDLMDGTVAENIARMGVVEAADVIQAARRVGLHETLLRLPNGYDTPIGENGHVLPAGLRQRVALARALYGDPRLIVLDEPNAFLDSEGEQALLQTLAALRNEGRTVVMVTQKPALLTALETVLVLRDGQVEMMGPCKDILAKFARGGAPGAGQGGSPKQVQGPAPGGAGSPKGSAAPPPGRPPPKAPPSPPSSGSSGGGSSSGRLGRRPPDGSGGG</sequence>
<feature type="domain" description="ABC transporter" evidence="9">
    <location>
        <begin position="339"/>
        <end position="574"/>
    </location>
</feature>
<dbReference type="InterPro" id="IPR036640">
    <property type="entry name" value="ABC1_TM_sf"/>
</dbReference>
<dbReference type="GO" id="GO:0005886">
    <property type="term" value="C:plasma membrane"/>
    <property type="evidence" value="ECO:0007669"/>
    <property type="project" value="UniProtKB-SubCell"/>
</dbReference>
<name>A0A7X2D3A7_9PROT</name>
<evidence type="ECO:0000259" key="10">
    <source>
        <dbReference type="PROSITE" id="PS50929"/>
    </source>
</evidence>
<comment type="caution">
    <text evidence="11">The sequence shown here is derived from an EMBL/GenBank/DDBJ whole genome shotgun (WGS) entry which is preliminary data.</text>
</comment>